<evidence type="ECO:0000259" key="2">
    <source>
        <dbReference type="Pfam" id="PF13581"/>
    </source>
</evidence>
<dbReference type="PANTHER" id="PTHR35526">
    <property type="entry name" value="ANTI-SIGMA-F FACTOR RSBW-RELATED"/>
    <property type="match status" value="1"/>
</dbReference>
<evidence type="ECO:0000256" key="1">
    <source>
        <dbReference type="ARBA" id="ARBA00022527"/>
    </source>
</evidence>
<evidence type="ECO:0000313" key="3">
    <source>
        <dbReference type="EMBL" id="CCH70297.1"/>
    </source>
</evidence>
<dbReference type="RefSeq" id="WP_010850146.1">
    <property type="nucleotide sequence ID" value="NZ_HF570956.1"/>
</dbReference>
<name>N0E0B0_9MICO</name>
<keyword evidence="4" id="KW-1185">Reference proteome</keyword>
<dbReference type="GO" id="GO:0004674">
    <property type="term" value="F:protein serine/threonine kinase activity"/>
    <property type="evidence" value="ECO:0007669"/>
    <property type="project" value="UniProtKB-KW"/>
</dbReference>
<dbReference type="Proteomes" id="UP000013167">
    <property type="component" value="Unassembled WGS sequence"/>
</dbReference>
<dbReference type="CDD" id="cd16936">
    <property type="entry name" value="HATPase_RsbW-like"/>
    <property type="match status" value="1"/>
</dbReference>
<reference evidence="3 4" key="1">
    <citation type="journal article" date="2013" name="ISME J.">
        <title>A metabolic model for members of the genus Tetrasphaera involved in enhanced biological phosphorus removal.</title>
        <authorList>
            <person name="Kristiansen R."/>
            <person name="Nguyen H.T.T."/>
            <person name="Saunders A.M."/>
            <person name="Nielsen J.L."/>
            <person name="Wimmer R."/>
            <person name="Le V.Q."/>
            <person name="McIlroy S.J."/>
            <person name="Petrovski S."/>
            <person name="Seviour R.J."/>
            <person name="Calteau A."/>
            <person name="Nielsen K.L."/>
            <person name="Nielsen P.H."/>
        </authorList>
    </citation>
    <scope>NUCLEOTIDE SEQUENCE [LARGE SCALE GENOMIC DNA]</scope>
    <source>
        <strain evidence="3 4">Lp2</strain>
    </source>
</reference>
<organism evidence="3 4">
    <name type="scientific">Phycicoccus elongatus Lp2</name>
    <dbReference type="NCBI Taxonomy" id="1193181"/>
    <lineage>
        <taxon>Bacteria</taxon>
        <taxon>Bacillati</taxon>
        <taxon>Actinomycetota</taxon>
        <taxon>Actinomycetes</taxon>
        <taxon>Micrococcales</taxon>
        <taxon>Intrasporangiaceae</taxon>
        <taxon>Phycicoccus</taxon>
    </lineage>
</organism>
<keyword evidence="1" id="KW-0723">Serine/threonine-protein kinase</keyword>
<dbReference type="InterPro" id="IPR003594">
    <property type="entry name" value="HATPase_dom"/>
</dbReference>
<gene>
    <name evidence="3" type="ORF">BN10_540076</name>
</gene>
<proteinExistence type="predicted"/>
<comment type="caution">
    <text evidence="3">The sequence shown here is derived from an EMBL/GenBank/DDBJ whole genome shotgun (WGS) entry which is preliminary data.</text>
</comment>
<accession>N0E0B0</accession>
<dbReference type="eggNOG" id="COG3920">
    <property type="taxonomic scope" value="Bacteria"/>
</dbReference>
<keyword evidence="1" id="KW-0808">Transferase</keyword>
<protein>
    <submittedName>
        <fullName evidence="3">Putative regulatory protein</fullName>
    </submittedName>
</protein>
<dbReference type="InterPro" id="IPR050267">
    <property type="entry name" value="Anti-sigma-factor_SerPK"/>
</dbReference>
<feature type="domain" description="Histidine kinase/HSP90-like ATPase" evidence="2">
    <location>
        <begin position="15"/>
        <end position="131"/>
    </location>
</feature>
<dbReference type="EMBL" id="CAIZ01000124">
    <property type="protein sequence ID" value="CCH70297.1"/>
    <property type="molecule type" value="Genomic_DNA"/>
</dbReference>
<dbReference type="AlphaFoldDB" id="N0E0B0"/>
<evidence type="ECO:0000313" key="4">
    <source>
        <dbReference type="Proteomes" id="UP000013167"/>
    </source>
</evidence>
<dbReference type="HOGENOM" id="CLU_090336_5_1_11"/>
<dbReference type="STRING" id="1193181.BN10_540076"/>
<dbReference type="SUPFAM" id="SSF55874">
    <property type="entry name" value="ATPase domain of HSP90 chaperone/DNA topoisomerase II/histidine kinase"/>
    <property type="match status" value="1"/>
</dbReference>
<sequence length="142" mass="15536">MATSDPLTQVEMIRVPATPDSVPMVRRTIVDDLTERGILEETIDEAEIVVSELFTNALRHGSPLGDGTIRVRWKVRFEVVEIEVTDGGSDTVPTPAPRAVWAPSGRGLRIVRALAHEWGVSDDKLGRTVWAALGGPSRRRAT</sequence>
<dbReference type="InterPro" id="IPR036890">
    <property type="entry name" value="HATPase_C_sf"/>
</dbReference>
<dbReference type="Pfam" id="PF13581">
    <property type="entry name" value="HATPase_c_2"/>
    <property type="match status" value="1"/>
</dbReference>
<dbReference type="Gene3D" id="3.30.565.10">
    <property type="entry name" value="Histidine kinase-like ATPase, C-terminal domain"/>
    <property type="match status" value="1"/>
</dbReference>
<keyword evidence="1" id="KW-0418">Kinase</keyword>
<dbReference type="PANTHER" id="PTHR35526:SF3">
    <property type="entry name" value="ANTI-SIGMA-F FACTOR RSBW"/>
    <property type="match status" value="1"/>
</dbReference>